<feature type="domain" description="Solute-binding protein family 5" evidence="5">
    <location>
        <begin position="101"/>
        <end position="468"/>
    </location>
</feature>
<dbReference type="Gene3D" id="3.40.190.10">
    <property type="entry name" value="Periplasmic binding protein-like II"/>
    <property type="match status" value="1"/>
</dbReference>
<dbReference type="Pfam" id="PF00496">
    <property type="entry name" value="SBP_bac_5"/>
    <property type="match status" value="1"/>
</dbReference>
<dbReference type="GO" id="GO:0042597">
    <property type="term" value="C:periplasmic space"/>
    <property type="evidence" value="ECO:0007669"/>
    <property type="project" value="UniProtKB-ARBA"/>
</dbReference>
<organism evidence="6">
    <name type="scientific">Streptomyces sp. NBC_00119</name>
    <dbReference type="NCBI Taxonomy" id="2975659"/>
    <lineage>
        <taxon>Bacteria</taxon>
        <taxon>Bacillati</taxon>
        <taxon>Actinomycetota</taxon>
        <taxon>Actinomycetes</taxon>
        <taxon>Kitasatosporales</taxon>
        <taxon>Streptomycetaceae</taxon>
        <taxon>Streptomyces</taxon>
    </lineage>
</organism>
<dbReference type="PROSITE" id="PS51257">
    <property type="entry name" value="PROKAR_LIPOPROTEIN"/>
    <property type="match status" value="1"/>
</dbReference>
<dbReference type="InterPro" id="IPR039424">
    <property type="entry name" value="SBP_5"/>
</dbReference>
<evidence type="ECO:0000256" key="3">
    <source>
        <dbReference type="ARBA" id="ARBA00022729"/>
    </source>
</evidence>
<dbReference type="PANTHER" id="PTHR30290:SF38">
    <property type="entry name" value="D,D-DIPEPTIDE-BINDING PERIPLASMIC PROTEIN DDPA-RELATED"/>
    <property type="match status" value="1"/>
</dbReference>
<dbReference type="GO" id="GO:0015833">
    <property type="term" value="P:peptide transport"/>
    <property type="evidence" value="ECO:0007669"/>
    <property type="project" value="TreeGrafter"/>
</dbReference>
<dbReference type="SUPFAM" id="SSF53850">
    <property type="entry name" value="Periplasmic binding protein-like II"/>
    <property type="match status" value="1"/>
</dbReference>
<accession>A0AAU1U637</accession>
<dbReference type="Gene3D" id="3.90.76.10">
    <property type="entry name" value="Dipeptide-binding Protein, Domain 1"/>
    <property type="match status" value="1"/>
</dbReference>
<comment type="subcellular location">
    <subcellularLocation>
        <location evidence="1">Cell membrane</location>
        <topology evidence="1">Lipid-anchor</topology>
    </subcellularLocation>
</comment>
<dbReference type="PANTHER" id="PTHR30290">
    <property type="entry name" value="PERIPLASMIC BINDING COMPONENT OF ABC TRANSPORTER"/>
    <property type="match status" value="1"/>
</dbReference>
<name>A0AAU1U637_9ACTN</name>
<reference evidence="6" key="1">
    <citation type="submission" date="2022-10" db="EMBL/GenBank/DDBJ databases">
        <title>The complete genomes of actinobacterial strains from the NBC collection.</title>
        <authorList>
            <person name="Joergensen T.S."/>
            <person name="Alvarez Arevalo M."/>
            <person name="Sterndorff E.B."/>
            <person name="Faurdal D."/>
            <person name="Vuksanovic O."/>
            <person name="Mourched A.-S."/>
            <person name="Charusanti P."/>
            <person name="Shaw S."/>
            <person name="Blin K."/>
            <person name="Weber T."/>
        </authorList>
    </citation>
    <scope>NUCLEOTIDE SEQUENCE</scope>
    <source>
        <strain evidence="6">NBC_00119</strain>
    </source>
</reference>
<dbReference type="InterPro" id="IPR023765">
    <property type="entry name" value="SBP_5_CS"/>
</dbReference>
<evidence type="ECO:0000256" key="2">
    <source>
        <dbReference type="ARBA" id="ARBA00005695"/>
    </source>
</evidence>
<dbReference type="AlphaFoldDB" id="A0AAU1U637"/>
<dbReference type="GO" id="GO:1904680">
    <property type="term" value="F:peptide transmembrane transporter activity"/>
    <property type="evidence" value="ECO:0007669"/>
    <property type="project" value="TreeGrafter"/>
</dbReference>
<dbReference type="CDD" id="cd08511">
    <property type="entry name" value="PBP2_NikA_DppA_OppA_like_5"/>
    <property type="match status" value="1"/>
</dbReference>
<dbReference type="EMBL" id="CP108195">
    <property type="protein sequence ID" value="WTS12173.1"/>
    <property type="molecule type" value="Genomic_DNA"/>
</dbReference>
<sequence length="549" mass="58736">MSRTLVPWRRYLLVRRTAVAVTAVALVLSTTAGCGSLQSSATEVGGERMTDDRPVRDGGTLTVALNADPDKLDPSLAQTLVGRTVFAGMCEKLYDVDGAGKVVPQLATALPKTSPDGRTVTFSVRKGLKFSDGTALDAAAVVTSLLRHRDLPGSARATELAPLKAAEATGAYTVKLTLKQAYVPLTAVLADRSGMVMSPAALKKYGKNFTNHPSCVGPFKFVERVGGDRIVLAKDPNYYDARDVHLDKVIYKPIPDGSVRLANLRSGDIQVGDQMAPVDVKSALTEPKLQLFNSPSLGYQGIGLNVGNVKGLGEKPGKLDTPLARDVRVREAFELSIDRDLINKVVFQGMYEPACGPVSPESAIAPGVAASACPKRDVAKAKRLLKAAGVKTPLKIELKTSTTPENSRLGQVVQAMAKEAGFAVSLRPTEYATMLEETDSGHYDAFTSGWSGRLDPDGNIASFLQTKGAMNAYGFSDDETDALIERGRTEADPAERAKIYGELTRRANDAHALVYLYRQKNYVVAGKDVAGIRVYGDGLVRVKDAGYTK</sequence>
<feature type="signal peptide" evidence="4">
    <location>
        <begin position="1"/>
        <end position="34"/>
    </location>
</feature>
<comment type="similarity">
    <text evidence="2">Belongs to the bacterial solute-binding protein 5 family.</text>
</comment>
<dbReference type="InterPro" id="IPR030678">
    <property type="entry name" value="Peptide/Ni-bd"/>
</dbReference>
<evidence type="ECO:0000256" key="1">
    <source>
        <dbReference type="ARBA" id="ARBA00004193"/>
    </source>
</evidence>
<evidence type="ECO:0000313" key="6">
    <source>
        <dbReference type="EMBL" id="WTS12173.1"/>
    </source>
</evidence>
<dbReference type="GO" id="GO:0043190">
    <property type="term" value="C:ATP-binding cassette (ABC) transporter complex"/>
    <property type="evidence" value="ECO:0007669"/>
    <property type="project" value="InterPro"/>
</dbReference>
<gene>
    <name evidence="6" type="ORF">OHU69_14685</name>
</gene>
<evidence type="ECO:0000256" key="4">
    <source>
        <dbReference type="SAM" id="SignalP"/>
    </source>
</evidence>
<proteinExistence type="inferred from homology"/>
<dbReference type="Gene3D" id="3.10.105.10">
    <property type="entry name" value="Dipeptide-binding Protein, Domain 3"/>
    <property type="match status" value="1"/>
</dbReference>
<keyword evidence="3 4" id="KW-0732">Signal</keyword>
<dbReference type="PIRSF" id="PIRSF002741">
    <property type="entry name" value="MppA"/>
    <property type="match status" value="1"/>
</dbReference>
<feature type="chain" id="PRO_5043984360" evidence="4">
    <location>
        <begin position="35"/>
        <end position="549"/>
    </location>
</feature>
<dbReference type="InterPro" id="IPR000914">
    <property type="entry name" value="SBP_5_dom"/>
</dbReference>
<protein>
    <submittedName>
        <fullName evidence="6">ABC transporter substrate-binding protein</fullName>
    </submittedName>
</protein>
<dbReference type="PROSITE" id="PS01040">
    <property type="entry name" value="SBP_BACTERIAL_5"/>
    <property type="match status" value="1"/>
</dbReference>
<evidence type="ECO:0000259" key="5">
    <source>
        <dbReference type="Pfam" id="PF00496"/>
    </source>
</evidence>